<feature type="chain" id="PRO_5046383387" description="Peptidase S74 domain-containing protein" evidence="2">
    <location>
        <begin position="25"/>
        <end position="387"/>
    </location>
</feature>
<evidence type="ECO:0000313" key="3">
    <source>
        <dbReference type="EMBL" id="MBC9929980.1"/>
    </source>
</evidence>
<protein>
    <recommendedName>
        <fullName evidence="5">Peptidase S74 domain-containing protein</fullName>
    </recommendedName>
</protein>
<sequence length="387" mass="43046">MKVVHLLSCWLILLFFIYPFASQAQTEVPWKFIGPTQVEGGNFDFYYYKIAQINAPGHRYGSMIELSIQGDANYFVSQGTYLIRIDKWDNTPDRFDGMEIRCTSGNPIAATFYVFNNALWVKSNYKWGGVYIKAVHMIYSPVPEDGTFGQTTTAPTGFLATTADYGLKCDFDGNRFFKLPFTDVVGVTYNAGGLSLGVATNNGVLNVNGTGRPNADYIFVTRDSTSSQCDIFSNYSGGTDTQNGILGYGARPMSKAWQIWEKGYHAGWENLFHVGVDGNVGIGTINPQAKLAVKGSVLAQRVKVSTTADSWPDYVFNKNYALPSLQEVENYIEKYQHLPGIPAAAEVAKDGHDLGEMNKQLLQKVEELTLYIIDLQKRIVALEQQKK</sequence>
<reference evidence="3 4" key="1">
    <citation type="submission" date="2020-09" db="EMBL/GenBank/DDBJ databases">
        <title>Genome sequences of type strains of Chitinophaga qingshengii and Chitinophaga varians.</title>
        <authorList>
            <person name="Kittiwongwattana C."/>
        </authorList>
    </citation>
    <scope>NUCLEOTIDE SEQUENCE [LARGE SCALE GENOMIC DNA]</scope>
    <source>
        <strain evidence="3 4">JCM 30026</strain>
    </source>
</reference>
<proteinExistence type="predicted"/>
<keyword evidence="1" id="KW-0175">Coiled coil</keyword>
<evidence type="ECO:0008006" key="5">
    <source>
        <dbReference type="Google" id="ProtNLM"/>
    </source>
</evidence>
<dbReference type="RefSeq" id="WP_188087069.1">
    <property type="nucleotide sequence ID" value="NZ_JACVFC010000001.1"/>
</dbReference>
<accession>A0ABR7TJZ3</accession>
<dbReference type="Proteomes" id="UP000659124">
    <property type="component" value="Unassembled WGS sequence"/>
</dbReference>
<evidence type="ECO:0000256" key="2">
    <source>
        <dbReference type="SAM" id="SignalP"/>
    </source>
</evidence>
<feature type="coiled-coil region" evidence="1">
    <location>
        <begin position="358"/>
        <end position="385"/>
    </location>
</feature>
<keyword evidence="2" id="KW-0732">Signal</keyword>
<keyword evidence="4" id="KW-1185">Reference proteome</keyword>
<dbReference type="EMBL" id="JACVFC010000001">
    <property type="protein sequence ID" value="MBC9929980.1"/>
    <property type="molecule type" value="Genomic_DNA"/>
</dbReference>
<gene>
    <name evidence="3" type="ORF">ICL07_06295</name>
</gene>
<evidence type="ECO:0000313" key="4">
    <source>
        <dbReference type="Proteomes" id="UP000659124"/>
    </source>
</evidence>
<feature type="signal peptide" evidence="2">
    <location>
        <begin position="1"/>
        <end position="24"/>
    </location>
</feature>
<evidence type="ECO:0000256" key="1">
    <source>
        <dbReference type="SAM" id="Coils"/>
    </source>
</evidence>
<organism evidence="3 4">
    <name type="scientific">Chitinophaga qingshengii</name>
    <dbReference type="NCBI Taxonomy" id="1569794"/>
    <lineage>
        <taxon>Bacteria</taxon>
        <taxon>Pseudomonadati</taxon>
        <taxon>Bacteroidota</taxon>
        <taxon>Chitinophagia</taxon>
        <taxon>Chitinophagales</taxon>
        <taxon>Chitinophagaceae</taxon>
        <taxon>Chitinophaga</taxon>
    </lineage>
</organism>
<name>A0ABR7TJZ3_9BACT</name>
<comment type="caution">
    <text evidence="3">The sequence shown here is derived from an EMBL/GenBank/DDBJ whole genome shotgun (WGS) entry which is preliminary data.</text>
</comment>